<evidence type="ECO:0000256" key="1">
    <source>
        <dbReference type="SAM" id="MobiDB-lite"/>
    </source>
</evidence>
<feature type="region of interest" description="Disordered" evidence="1">
    <location>
        <begin position="109"/>
        <end position="138"/>
    </location>
</feature>
<dbReference type="AlphaFoldDB" id="A0A0F9WX28"/>
<organism evidence="2">
    <name type="scientific">marine sediment metagenome</name>
    <dbReference type="NCBI Taxonomy" id="412755"/>
    <lineage>
        <taxon>unclassified sequences</taxon>
        <taxon>metagenomes</taxon>
        <taxon>ecological metagenomes</taxon>
    </lineage>
</organism>
<evidence type="ECO:0000313" key="2">
    <source>
        <dbReference type="EMBL" id="KKN83563.1"/>
    </source>
</evidence>
<protein>
    <submittedName>
        <fullName evidence="2">Uncharacterized protein</fullName>
    </submittedName>
</protein>
<comment type="caution">
    <text evidence="2">The sequence shown here is derived from an EMBL/GenBank/DDBJ whole genome shotgun (WGS) entry which is preliminary data.</text>
</comment>
<accession>A0A0F9WX28</accession>
<name>A0A0F9WX28_9ZZZZ</name>
<gene>
    <name evidence="2" type="ORF">LCGC14_0298020</name>
</gene>
<proteinExistence type="predicted"/>
<dbReference type="EMBL" id="LAZR01000183">
    <property type="protein sequence ID" value="KKN83563.1"/>
    <property type="molecule type" value="Genomic_DNA"/>
</dbReference>
<reference evidence="2" key="1">
    <citation type="journal article" date="2015" name="Nature">
        <title>Complex archaea that bridge the gap between prokaryotes and eukaryotes.</title>
        <authorList>
            <person name="Spang A."/>
            <person name="Saw J.H."/>
            <person name="Jorgensen S.L."/>
            <person name="Zaremba-Niedzwiedzka K."/>
            <person name="Martijn J."/>
            <person name="Lind A.E."/>
            <person name="van Eijk R."/>
            <person name="Schleper C."/>
            <person name="Guy L."/>
            <person name="Ettema T.J."/>
        </authorList>
    </citation>
    <scope>NUCLEOTIDE SEQUENCE</scope>
</reference>
<feature type="region of interest" description="Disordered" evidence="1">
    <location>
        <begin position="1"/>
        <end position="32"/>
    </location>
</feature>
<feature type="compositionally biased region" description="Basic and acidic residues" evidence="1">
    <location>
        <begin position="1"/>
        <end position="10"/>
    </location>
</feature>
<sequence>MSIKGYRPDKIGGITEPSSSRWGPLRPEAKDKRTTALEAQRQRIQGDLAVLGEAAPERIRQRQEPRSTEDRAEVYDRIKVYRAGDPGATWLEIWLGTPNHYSNAQSLRGSMVDEARSRGEQFPSRYKSKPLFKEKEDG</sequence>